<gene>
    <name evidence="1" type="ORF">SAMN05421553_1486</name>
</gene>
<organism evidence="1 2">
    <name type="scientific">Pseudomonas anguilliseptica</name>
    <dbReference type="NCBI Taxonomy" id="53406"/>
    <lineage>
        <taxon>Bacteria</taxon>
        <taxon>Pseudomonadati</taxon>
        <taxon>Pseudomonadota</taxon>
        <taxon>Gammaproteobacteria</taxon>
        <taxon>Pseudomonadales</taxon>
        <taxon>Pseudomonadaceae</taxon>
        <taxon>Pseudomonas</taxon>
    </lineage>
</organism>
<dbReference type="SUPFAM" id="SSF52833">
    <property type="entry name" value="Thioredoxin-like"/>
    <property type="match status" value="1"/>
</dbReference>
<dbReference type="STRING" id="53406.SAMN05421553_1486"/>
<dbReference type="EMBL" id="FNSC01000001">
    <property type="protein sequence ID" value="SEC81001.1"/>
    <property type="molecule type" value="Genomic_DNA"/>
</dbReference>
<dbReference type="OrthoDB" id="9800597at2"/>
<protein>
    <submittedName>
        <fullName evidence="1">(2Fe-2S) ferredoxin</fullName>
    </submittedName>
</protein>
<dbReference type="AlphaFoldDB" id="A0A1H4VKL2"/>
<keyword evidence="2" id="KW-1185">Reference proteome</keyword>
<accession>A0A1H4VKL2</accession>
<dbReference type="InterPro" id="IPR036249">
    <property type="entry name" value="Thioredoxin-like_sf"/>
</dbReference>
<dbReference type="CDD" id="cd02980">
    <property type="entry name" value="TRX_Fd_family"/>
    <property type="match status" value="1"/>
</dbReference>
<dbReference type="RefSeq" id="WP_090378585.1">
    <property type="nucleotide sequence ID" value="NZ_CP156749.1"/>
</dbReference>
<evidence type="ECO:0000313" key="1">
    <source>
        <dbReference type="EMBL" id="SEC81001.1"/>
    </source>
</evidence>
<sequence>MTTSVSPYARILFVGPELAEGSFTELLRRRLAELRGEAALADIVDTSESYAPLWQRVAEGERPLLVIDLEPASSSPHLDWLRSELSRQANPEQLFVVSAIGQADGLPVEVACALIERPELHLPCVGVAAVPGHHAWSQIPPHAQRLLLCNGPRCTRRGALDLWKTLRQRLKAAGKLECEGGVHITRTQCQFPCDLGPTASLYPAGEWFRVRDEAELIRLVDERLVAGRAVPELRIDKG</sequence>
<dbReference type="Gene3D" id="3.40.30.10">
    <property type="entry name" value="Glutaredoxin"/>
    <property type="match status" value="1"/>
</dbReference>
<name>A0A1H4VKL2_PSEAG</name>
<reference evidence="2" key="1">
    <citation type="submission" date="2016-10" db="EMBL/GenBank/DDBJ databases">
        <authorList>
            <person name="Varghese N."/>
            <person name="Submissions S."/>
        </authorList>
    </citation>
    <scope>NUCLEOTIDE SEQUENCE [LARGE SCALE GENOMIC DNA]</scope>
    <source>
        <strain evidence="2">DSM 12111</strain>
    </source>
</reference>
<proteinExistence type="predicted"/>
<evidence type="ECO:0000313" key="2">
    <source>
        <dbReference type="Proteomes" id="UP000242849"/>
    </source>
</evidence>
<dbReference type="Proteomes" id="UP000242849">
    <property type="component" value="Unassembled WGS sequence"/>
</dbReference>